<dbReference type="AlphaFoldDB" id="A0A3L6R1W1"/>
<keyword evidence="3" id="KW-1185">Reference proteome</keyword>
<evidence type="ECO:0000313" key="2">
    <source>
        <dbReference type="EMBL" id="RLM93459.1"/>
    </source>
</evidence>
<name>A0A3L6R1W1_PANMI</name>
<evidence type="ECO:0000256" key="1">
    <source>
        <dbReference type="SAM" id="MobiDB-lite"/>
    </source>
</evidence>
<feature type="region of interest" description="Disordered" evidence="1">
    <location>
        <begin position="102"/>
        <end position="140"/>
    </location>
</feature>
<dbReference type="Proteomes" id="UP000275267">
    <property type="component" value="Unassembled WGS sequence"/>
</dbReference>
<dbReference type="Gene3D" id="3.40.50.2000">
    <property type="entry name" value="Glycogen Phosphorylase B"/>
    <property type="match status" value="1"/>
</dbReference>
<dbReference type="OrthoDB" id="5835829at2759"/>
<proteinExistence type="predicted"/>
<dbReference type="EMBL" id="PQIB02000010">
    <property type="protein sequence ID" value="RLM93459.1"/>
    <property type="molecule type" value="Genomic_DNA"/>
</dbReference>
<accession>A0A3L6R1W1</accession>
<dbReference type="SUPFAM" id="SSF53756">
    <property type="entry name" value="UDP-Glycosyltransferase/glycogen phosphorylase"/>
    <property type="match status" value="1"/>
</dbReference>
<reference evidence="3" key="1">
    <citation type="journal article" date="2019" name="Nat. Commun.">
        <title>The genome of broomcorn millet.</title>
        <authorList>
            <person name="Zou C."/>
            <person name="Miki D."/>
            <person name="Li D."/>
            <person name="Tang Q."/>
            <person name="Xiao L."/>
            <person name="Rajput S."/>
            <person name="Deng P."/>
            <person name="Jia W."/>
            <person name="Huang R."/>
            <person name="Zhang M."/>
            <person name="Sun Y."/>
            <person name="Hu J."/>
            <person name="Fu X."/>
            <person name="Schnable P.S."/>
            <person name="Li F."/>
            <person name="Zhang H."/>
            <person name="Feng B."/>
            <person name="Zhu X."/>
            <person name="Liu R."/>
            <person name="Schnable J.C."/>
            <person name="Zhu J.-K."/>
            <person name="Zhang H."/>
        </authorList>
    </citation>
    <scope>NUCLEOTIDE SEQUENCE [LARGE SCALE GENOMIC DNA]</scope>
</reference>
<gene>
    <name evidence="2" type="ORF">C2845_PM08G10300</name>
</gene>
<sequence length="175" mass="19480">MELLESVRTAGAAAYRALLHTDSRRSPPVTCVVADGIMPFVVSVAEEMGARPDADVPHGEHVSAAFLAYLSVPRLLELGETHVPSDEQVRGVPGMEGILRRRDLPRVVPHQRSPRPRPRPRPRSAVTQWHCHSVSSEHVDGKQRVEVGRRMGELLTSTRNHLVRIRRFSLSLNKG</sequence>
<comment type="caution">
    <text evidence="2">The sequence shown here is derived from an EMBL/GenBank/DDBJ whole genome shotgun (WGS) entry which is preliminary data.</text>
</comment>
<feature type="compositionally biased region" description="Basic residues" evidence="1">
    <location>
        <begin position="112"/>
        <end position="122"/>
    </location>
</feature>
<protein>
    <submittedName>
        <fullName evidence="2">Uncharacterized protein</fullName>
    </submittedName>
</protein>
<dbReference type="STRING" id="4540.A0A3L6R1W1"/>
<evidence type="ECO:0000313" key="3">
    <source>
        <dbReference type="Proteomes" id="UP000275267"/>
    </source>
</evidence>
<organism evidence="2 3">
    <name type="scientific">Panicum miliaceum</name>
    <name type="common">Proso millet</name>
    <name type="synonym">Broomcorn millet</name>
    <dbReference type="NCBI Taxonomy" id="4540"/>
    <lineage>
        <taxon>Eukaryota</taxon>
        <taxon>Viridiplantae</taxon>
        <taxon>Streptophyta</taxon>
        <taxon>Embryophyta</taxon>
        <taxon>Tracheophyta</taxon>
        <taxon>Spermatophyta</taxon>
        <taxon>Magnoliopsida</taxon>
        <taxon>Liliopsida</taxon>
        <taxon>Poales</taxon>
        <taxon>Poaceae</taxon>
        <taxon>PACMAD clade</taxon>
        <taxon>Panicoideae</taxon>
        <taxon>Panicodae</taxon>
        <taxon>Paniceae</taxon>
        <taxon>Panicinae</taxon>
        <taxon>Panicum</taxon>
        <taxon>Panicum sect. Panicum</taxon>
    </lineage>
</organism>